<organism evidence="2 3">
    <name type="scientific">Ruania alba</name>
    <dbReference type="NCBI Taxonomy" id="648782"/>
    <lineage>
        <taxon>Bacteria</taxon>
        <taxon>Bacillati</taxon>
        <taxon>Actinomycetota</taxon>
        <taxon>Actinomycetes</taxon>
        <taxon>Micrococcales</taxon>
        <taxon>Ruaniaceae</taxon>
        <taxon>Ruania</taxon>
    </lineage>
</organism>
<dbReference type="AlphaFoldDB" id="A0A1H5KQQ1"/>
<protein>
    <submittedName>
        <fullName evidence="2">Uncharacterized protein</fullName>
    </submittedName>
</protein>
<sequence length="343" mass="36115">MAGMPDGSFSGAAPLDVAVAASRHLLAVPDDVLVEEVEALALSRYPQAAWVEADVFALAEETYLSGPFLVTAADRDALGLPDWADQTYLLTCRPERGGPVPEELRAVGGLLAAFAEGSVEGQERAAVDVLCAMGRRLGGTVRTSTGHLLEPDPTAGVDLVVHSEVWLHPDALVRVLTPVLPGVRLLTEPELDARTQLHAADSAPDAAQGGARPGGGELDEGERAWLHAEADAFDAHALAQPQVTEAYGAQWSYPDGGIIGVAVEAEQQVPLVLAGLEWAADGTITYALRWYPADPVALHEGRAGRVALDQREDARARIEAGARALLEAVRGAATDDDQFLVDP</sequence>
<dbReference type="STRING" id="648782.SAMN04488554_2392"/>
<evidence type="ECO:0000256" key="1">
    <source>
        <dbReference type="SAM" id="MobiDB-lite"/>
    </source>
</evidence>
<name>A0A1H5KQQ1_9MICO</name>
<accession>A0A1H5KQQ1</accession>
<evidence type="ECO:0000313" key="2">
    <source>
        <dbReference type="EMBL" id="SEE67030.1"/>
    </source>
</evidence>
<dbReference type="RefSeq" id="WP_089773355.1">
    <property type="nucleotide sequence ID" value="NZ_FNTX01000002.1"/>
</dbReference>
<gene>
    <name evidence="2" type="ORF">SAMN04488554_2392</name>
</gene>
<feature type="region of interest" description="Disordered" evidence="1">
    <location>
        <begin position="199"/>
        <end position="219"/>
    </location>
</feature>
<dbReference type="Proteomes" id="UP000199220">
    <property type="component" value="Unassembled WGS sequence"/>
</dbReference>
<dbReference type="EMBL" id="FNTX01000002">
    <property type="protein sequence ID" value="SEE67030.1"/>
    <property type="molecule type" value="Genomic_DNA"/>
</dbReference>
<proteinExistence type="predicted"/>
<keyword evidence="3" id="KW-1185">Reference proteome</keyword>
<dbReference type="OrthoDB" id="3268465at2"/>
<reference evidence="3" key="1">
    <citation type="submission" date="2016-10" db="EMBL/GenBank/DDBJ databases">
        <authorList>
            <person name="Varghese N."/>
            <person name="Submissions S."/>
        </authorList>
    </citation>
    <scope>NUCLEOTIDE SEQUENCE [LARGE SCALE GENOMIC DNA]</scope>
    <source>
        <strain evidence="3">DSM 21368</strain>
    </source>
</reference>
<evidence type="ECO:0000313" key="3">
    <source>
        <dbReference type="Proteomes" id="UP000199220"/>
    </source>
</evidence>